<dbReference type="GeneID" id="6078702"/>
<reference evidence="1 2" key="1">
    <citation type="journal article" date="2008" name="Nature">
        <title>The genome of Laccaria bicolor provides insights into mycorrhizal symbiosis.</title>
        <authorList>
            <person name="Martin F."/>
            <person name="Aerts A."/>
            <person name="Ahren D."/>
            <person name="Brun A."/>
            <person name="Danchin E.G.J."/>
            <person name="Duchaussoy F."/>
            <person name="Gibon J."/>
            <person name="Kohler A."/>
            <person name="Lindquist E."/>
            <person name="Pereda V."/>
            <person name="Salamov A."/>
            <person name="Shapiro H.J."/>
            <person name="Wuyts J."/>
            <person name="Blaudez D."/>
            <person name="Buee M."/>
            <person name="Brokstein P."/>
            <person name="Canbaeck B."/>
            <person name="Cohen D."/>
            <person name="Courty P.E."/>
            <person name="Coutinho P.M."/>
            <person name="Delaruelle C."/>
            <person name="Detter J.C."/>
            <person name="Deveau A."/>
            <person name="DiFazio S."/>
            <person name="Duplessis S."/>
            <person name="Fraissinet-Tachet L."/>
            <person name="Lucic E."/>
            <person name="Frey-Klett P."/>
            <person name="Fourrey C."/>
            <person name="Feussner I."/>
            <person name="Gay G."/>
            <person name="Grimwood J."/>
            <person name="Hoegger P.J."/>
            <person name="Jain P."/>
            <person name="Kilaru S."/>
            <person name="Labbe J."/>
            <person name="Lin Y.C."/>
            <person name="Legue V."/>
            <person name="Le Tacon F."/>
            <person name="Marmeisse R."/>
            <person name="Melayah D."/>
            <person name="Montanini B."/>
            <person name="Muratet M."/>
            <person name="Nehls U."/>
            <person name="Niculita-Hirzel H."/>
            <person name="Oudot-Le Secq M.P."/>
            <person name="Peter M."/>
            <person name="Quesneville H."/>
            <person name="Rajashekar B."/>
            <person name="Reich M."/>
            <person name="Rouhier N."/>
            <person name="Schmutz J."/>
            <person name="Yin T."/>
            <person name="Chalot M."/>
            <person name="Henrissat B."/>
            <person name="Kuees U."/>
            <person name="Lucas S."/>
            <person name="Van de Peer Y."/>
            <person name="Podila G.K."/>
            <person name="Polle A."/>
            <person name="Pukkila P.J."/>
            <person name="Richardson P.M."/>
            <person name="Rouze P."/>
            <person name="Sanders I.R."/>
            <person name="Stajich J.E."/>
            <person name="Tunlid A."/>
            <person name="Tuskan G."/>
            <person name="Grigoriev I.V."/>
        </authorList>
    </citation>
    <scope>NUCLEOTIDE SEQUENCE [LARGE SCALE GENOMIC DNA]</scope>
    <source>
        <strain evidence="2">S238N-H82 / ATCC MYA-4686</strain>
    </source>
</reference>
<protein>
    <submittedName>
        <fullName evidence="1">Predicted protein</fullName>
    </submittedName>
</protein>
<dbReference type="AlphaFoldDB" id="B0DGT9"/>
<organism evidence="2">
    <name type="scientific">Laccaria bicolor (strain S238N-H82 / ATCC MYA-4686)</name>
    <name type="common">Bicoloured deceiver</name>
    <name type="synonym">Laccaria laccata var. bicolor</name>
    <dbReference type="NCBI Taxonomy" id="486041"/>
    <lineage>
        <taxon>Eukaryota</taxon>
        <taxon>Fungi</taxon>
        <taxon>Dikarya</taxon>
        <taxon>Basidiomycota</taxon>
        <taxon>Agaricomycotina</taxon>
        <taxon>Agaricomycetes</taxon>
        <taxon>Agaricomycetidae</taxon>
        <taxon>Agaricales</taxon>
        <taxon>Agaricineae</taxon>
        <taxon>Hydnangiaceae</taxon>
        <taxon>Laccaria</taxon>
    </lineage>
</organism>
<evidence type="ECO:0000313" key="2">
    <source>
        <dbReference type="Proteomes" id="UP000001194"/>
    </source>
</evidence>
<dbReference type="Proteomes" id="UP000001194">
    <property type="component" value="Unassembled WGS sequence"/>
</dbReference>
<evidence type="ECO:0000313" key="1">
    <source>
        <dbReference type="EMBL" id="EDR06329.1"/>
    </source>
</evidence>
<keyword evidence="2" id="KW-1185">Reference proteome</keyword>
<gene>
    <name evidence="1" type="ORF">LACBIDRAFT_300459</name>
</gene>
<name>B0DGT9_LACBS</name>
<dbReference type="OrthoDB" id="2669263at2759"/>
<dbReference type="KEGG" id="lbc:LACBIDRAFT_300459"/>
<accession>B0DGT9</accession>
<dbReference type="RefSeq" id="XP_001883190.1">
    <property type="nucleotide sequence ID" value="XM_001883155.1"/>
</dbReference>
<dbReference type="HOGENOM" id="CLU_084262_0_0_1"/>
<dbReference type="InParanoid" id="B0DGT9"/>
<sequence length="267" mass="29725">MSIRHHIPANASTPKASTAQIESYLTMCMGLFDVTREEVIAGAVQMCGSLDVAALAAEAEIERGRADIMRAIPDGIENAKCVVMGRKPRPGEDVKFVCLNDNLSIRVWDGDLADMRSFALDFVGGQGRYISTPNGINLIYTVSSTFRGPERVLSLEQCMEGEGRERQAEMERYAIYSPFNPPGHNGIYDKNWETYIIPEGIELRIMQDGHADRFLPIPVRPHPPTDDVLQLQPWQQWQPAGTRNWGELKGIVTSSNTPFGFQNLSIS</sequence>
<proteinExistence type="predicted"/>
<dbReference type="EMBL" id="DS547109">
    <property type="protein sequence ID" value="EDR06329.1"/>
    <property type="molecule type" value="Genomic_DNA"/>
</dbReference>